<evidence type="ECO:0000313" key="3">
    <source>
        <dbReference type="Proteomes" id="UP000255283"/>
    </source>
</evidence>
<protein>
    <recommendedName>
        <fullName evidence="1">Outer membrane protein beta-barrel domain-containing protein</fullName>
    </recommendedName>
</protein>
<gene>
    <name evidence="2" type="ORF">NCTC13063_01859</name>
</gene>
<dbReference type="Pfam" id="PF14905">
    <property type="entry name" value="OMP_b-brl_3"/>
    <property type="match status" value="1"/>
</dbReference>
<evidence type="ECO:0000313" key="2">
    <source>
        <dbReference type="EMBL" id="SUB80573.1"/>
    </source>
</evidence>
<evidence type="ECO:0000259" key="1">
    <source>
        <dbReference type="Pfam" id="PF14905"/>
    </source>
</evidence>
<dbReference type="InterPro" id="IPR041700">
    <property type="entry name" value="OMP_b-brl_3"/>
</dbReference>
<dbReference type="AlphaFoldDB" id="A0AAQ1ZJM5"/>
<organism evidence="2 3">
    <name type="scientific">Segatella buccae</name>
    <dbReference type="NCBI Taxonomy" id="28126"/>
    <lineage>
        <taxon>Bacteria</taxon>
        <taxon>Pseudomonadati</taxon>
        <taxon>Bacteroidota</taxon>
        <taxon>Bacteroidia</taxon>
        <taxon>Bacteroidales</taxon>
        <taxon>Prevotellaceae</taxon>
        <taxon>Segatella</taxon>
    </lineage>
</organism>
<reference evidence="2 3" key="1">
    <citation type="submission" date="2018-06" db="EMBL/GenBank/DDBJ databases">
        <authorList>
            <consortium name="Pathogen Informatics"/>
            <person name="Doyle S."/>
        </authorList>
    </citation>
    <scope>NUCLEOTIDE SEQUENCE [LARGE SCALE GENOMIC DNA]</scope>
    <source>
        <strain evidence="2 3">NCTC13063</strain>
    </source>
</reference>
<proteinExistence type="predicted"/>
<sequence length="832" mass="92568">MHNQVISSTFAAPMYRRLLFLFVILIGWQLAALSAFREGWRRSVSGGVPADTALIDRNITLGEVVVVGRRKLIELNNDTTLINTSGLQIHRGANLEALIKKIPGMSYNRESKQLSFNGKVLNGVNINGETFMGNDIASALENLPADAVELLKLYNMLSELEKMTGVDDGAEDFVLDIKTKDSYNGSLVGSLAADHGSRGKRLDEAQANVFNAGGENLSLVGRSDNLSSMDVGRGNFQNMLMGNVVKKLGKRLTLTGSISTSTFHNETESRSYDEQYLASGTKYQESSALTAGKNRSDFANFSLKYKIDDRTLLNISANGSRARTTGSSATTTELYEKGSAIDSLTSSTLQTSTGGRATSYYLSADFTRRLNKAGTSISLKADANGNSDHSDNLSLSQTRYHRLAGAAGGDSLLLRHLYQLTPSHQRNSRVSLRFTQPLGKLLRLQAGYGLVYRKTANARDNYDYGAPMRPRVDSLAGESRLATRGQELTLRMDYKGRHWTVNGGVVVEWQRRSIGQRQGFRSVDSTLRAVEYKPTATAKWRKGKVSVEMRYDGYTTQPSLSALLTPVDVSNPLSVRMGNPELKPSYRQRLDVRVEHEKYGLTLSGNYSNTFNDFAEEVSYDNATGARTYRTVNINGNRTVEGSLRWQKQLGAFLLSGVGRAFLRHDVALSNESSLSVAARSETRTVDGSANLWCSYQPKWGYVGLTADWRLSRSHNRLTDTRVNSIDYGAGISGDVELPWGLEVRTDASCRLRRGTYATAADDQWLWNMTVAWSFLRQRQATLSCTWNDILSRRNDINRSVSAYSYHEIYRPQIRSYVLFSLKYRFNITRKQ</sequence>
<feature type="domain" description="Outer membrane protein beta-barrel" evidence="1">
    <location>
        <begin position="369"/>
        <end position="650"/>
    </location>
</feature>
<dbReference type="EMBL" id="UGTJ01000001">
    <property type="protein sequence ID" value="SUB80573.1"/>
    <property type="molecule type" value="Genomic_DNA"/>
</dbReference>
<comment type="caution">
    <text evidence="2">The sequence shown here is derived from an EMBL/GenBank/DDBJ whole genome shotgun (WGS) entry which is preliminary data.</text>
</comment>
<dbReference type="Proteomes" id="UP000255283">
    <property type="component" value="Unassembled WGS sequence"/>
</dbReference>
<accession>A0AAQ1ZJM5</accession>
<dbReference type="SUPFAM" id="SSF56935">
    <property type="entry name" value="Porins"/>
    <property type="match status" value="1"/>
</dbReference>
<name>A0AAQ1ZJM5_9BACT</name>